<dbReference type="GO" id="GO:0000398">
    <property type="term" value="P:mRNA splicing, via spliceosome"/>
    <property type="evidence" value="ECO:0007669"/>
    <property type="project" value="TreeGrafter"/>
</dbReference>
<reference evidence="3" key="1">
    <citation type="submission" date="2022-11" db="UniProtKB">
        <authorList>
            <consortium name="WormBaseParasite"/>
        </authorList>
    </citation>
    <scope>IDENTIFICATION</scope>
</reference>
<evidence type="ECO:0000313" key="2">
    <source>
        <dbReference type="Proteomes" id="UP000887540"/>
    </source>
</evidence>
<dbReference type="PANTHER" id="PTHR12849">
    <property type="entry name" value="RNA LARIAT DEBRANCHING ENZYME"/>
    <property type="match status" value="1"/>
</dbReference>
<dbReference type="GO" id="GO:0005634">
    <property type="term" value="C:nucleus"/>
    <property type="evidence" value="ECO:0007669"/>
    <property type="project" value="TreeGrafter"/>
</dbReference>
<proteinExistence type="predicted"/>
<sequence length="192" mass="22329">MHCVFRAEVPHDAPNSSLPTPESTKFLALDLPLPDRKFLEPIDIPIEENAQMKLEYDPIWLAIMKNTDRFTEVTEKIIYLPSSASASTNERWDFRPTDEEIAEVGELFEHNFKIPENFRQTAPPHQPTDKRCCPPSLYYRNPQTMEFCQKLKIKDFNLLLCQVPGKTHFIGEPQYMIEQLATNPNEIHLDDK</sequence>
<dbReference type="GO" id="GO:0008419">
    <property type="term" value="F:RNA lariat debranching enzyme activity"/>
    <property type="evidence" value="ECO:0007669"/>
    <property type="project" value="TreeGrafter"/>
</dbReference>
<dbReference type="InterPro" id="IPR007708">
    <property type="entry name" value="DBR1_C"/>
</dbReference>
<evidence type="ECO:0000313" key="3">
    <source>
        <dbReference type="WBParaSite" id="ACRNAN_scaffold20993.g24800.t1"/>
    </source>
</evidence>
<dbReference type="AlphaFoldDB" id="A0A914D9U7"/>
<accession>A0A914D9U7</accession>
<dbReference type="SMART" id="SM01124">
    <property type="entry name" value="DBR1"/>
    <property type="match status" value="1"/>
</dbReference>
<dbReference type="PANTHER" id="PTHR12849:SF0">
    <property type="entry name" value="LARIAT DEBRANCHING ENZYME"/>
    <property type="match status" value="1"/>
</dbReference>
<protein>
    <submittedName>
        <fullName evidence="3">Lariat debranching enzyme C-terminal domain-containing protein</fullName>
    </submittedName>
</protein>
<feature type="domain" description="Lariat debranching enzyme C-terminal" evidence="1">
    <location>
        <begin position="9"/>
        <end position="157"/>
    </location>
</feature>
<dbReference type="Pfam" id="PF05011">
    <property type="entry name" value="DBR1"/>
    <property type="match status" value="1"/>
</dbReference>
<evidence type="ECO:0000259" key="1">
    <source>
        <dbReference type="SMART" id="SM01124"/>
    </source>
</evidence>
<dbReference type="Proteomes" id="UP000887540">
    <property type="component" value="Unplaced"/>
</dbReference>
<name>A0A914D9U7_9BILA</name>
<keyword evidence="2" id="KW-1185">Reference proteome</keyword>
<dbReference type="WBParaSite" id="ACRNAN_scaffold20993.g24800.t1">
    <property type="protein sequence ID" value="ACRNAN_scaffold20993.g24800.t1"/>
    <property type="gene ID" value="ACRNAN_scaffold20993.g24800"/>
</dbReference>
<organism evidence="2 3">
    <name type="scientific">Acrobeloides nanus</name>
    <dbReference type="NCBI Taxonomy" id="290746"/>
    <lineage>
        <taxon>Eukaryota</taxon>
        <taxon>Metazoa</taxon>
        <taxon>Ecdysozoa</taxon>
        <taxon>Nematoda</taxon>
        <taxon>Chromadorea</taxon>
        <taxon>Rhabditida</taxon>
        <taxon>Tylenchina</taxon>
        <taxon>Cephalobomorpha</taxon>
        <taxon>Cephaloboidea</taxon>
        <taxon>Cephalobidae</taxon>
        <taxon>Acrobeloides</taxon>
    </lineage>
</organism>